<dbReference type="Gene3D" id="3.30.1360.70">
    <property type="entry name" value="Arginyl tRNA synthetase N-terminal domain"/>
    <property type="match status" value="1"/>
</dbReference>
<dbReference type="Pfam" id="PF05746">
    <property type="entry name" value="DALR_1"/>
    <property type="match status" value="1"/>
</dbReference>
<keyword evidence="6 10" id="KW-0648">Protein biosynthesis</keyword>
<gene>
    <name evidence="13" type="ORF">A3B50_01710</name>
</gene>
<dbReference type="FunFam" id="1.10.730.10:FF:000006">
    <property type="entry name" value="Arginyl-tRNA synthetase 2, mitochondrial"/>
    <property type="match status" value="1"/>
</dbReference>
<evidence type="ECO:0000313" key="13">
    <source>
        <dbReference type="EMBL" id="OGK50479.1"/>
    </source>
</evidence>
<dbReference type="PANTHER" id="PTHR11956:SF5">
    <property type="entry name" value="ARGININE--TRNA LIGASE, CYTOPLASMIC"/>
    <property type="match status" value="1"/>
</dbReference>
<dbReference type="InterPro" id="IPR014729">
    <property type="entry name" value="Rossmann-like_a/b/a_fold"/>
</dbReference>
<evidence type="ECO:0000313" key="14">
    <source>
        <dbReference type="Proteomes" id="UP000178558"/>
    </source>
</evidence>
<comment type="caution">
    <text evidence="13">The sequence shown here is derived from an EMBL/GenBank/DDBJ whole genome shotgun (WGS) entry which is preliminary data.</text>
</comment>
<dbReference type="InterPro" id="IPR036695">
    <property type="entry name" value="Arg-tRNA-synth_N_sf"/>
</dbReference>
<organism evidence="13 14">
    <name type="scientific">Candidatus Roizmanbacteria bacterium RIFCSPLOWO2_01_FULL_40_42</name>
    <dbReference type="NCBI Taxonomy" id="1802066"/>
    <lineage>
        <taxon>Bacteria</taxon>
        <taxon>Candidatus Roizmaniibacteriota</taxon>
    </lineage>
</organism>
<dbReference type="GO" id="GO:0006420">
    <property type="term" value="P:arginyl-tRNA aminoacylation"/>
    <property type="evidence" value="ECO:0007669"/>
    <property type="project" value="UniProtKB-UniRule"/>
</dbReference>
<reference evidence="13 14" key="1">
    <citation type="journal article" date="2016" name="Nat. Commun.">
        <title>Thousands of microbial genomes shed light on interconnected biogeochemical processes in an aquifer system.</title>
        <authorList>
            <person name="Anantharaman K."/>
            <person name="Brown C.T."/>
            <person name="Hug L.A."/>
            <person name="Sharon I."/>
            <person name="Castelle C.J."/>
            <person name="Probst A.J."/>
            <person name="Thomas B.C."/>
            <person name="Singh A."/>
            <person name="Wilkins M.J."/>
            <person name="Karaoz U."/>
            <person name="Brodie E.L."/>
            <person name="Williams K.H."/>
            <person name="Hubbard S.S."/>
            <person name="Banfield J.F."/>
        </authorList>
    </citation>
    <scope>NUCLEOTIDE SEQUENCE [LARGE SCALE GENOMIC DNA]</scope>
</reference>
<evidence type="ECO:0000256" key="7">
    <source>
        <dbReference type="ARBA" id="ARBA00023146"/>
    </source>
</evidence>
<dbReference type="GO" id="GO:0005524">
    <property type="term" value="F:ATP binding"/>
    <property type="evidence" value="ECO:0007669"/>
    <property type="project" value="UniProtKB-KW"/>
</dbReference>
<evidence type="ECO:0000256" key="4">
    <source>
        <dbReference type="ARBA" id="ARBA00022741"/>
    </source>
</evidence>
<dbReference type="SUPFAM" id="SSF47323">
    <property type="entry name" value="Anticodon-binding domain of a subclass of class I aminoacyl-tRNA synthetases"/>
    <property type="match status" value="1"/>
</dbReference>
<evidence type="ECO:0000256" key="6">
    <source>
        <dbReference type="ARBA" id="ARBA00022917"/>
    </source>
</evidence>
<dbReference type="SUPFAM" id="SSF52374">
    <property type="entry name" value="Nucleotidylyl transferase"/>
    <property type="match status" value="1"/>
</dbReference>
<dbReference type="InterPro" id="IPR009080">
    <property type="entry name" value="tRNAsynth_Ia_anticodon-bd"/>
</dbReference>
<keyword evidence="3 10" id="KW-0436">Ligase</keyword>
<dbReference type="InterPro" id="IPR001278">
    <property type="entry name" value="Arg-tRNA-ligase"/>
</dbReference>
<dbReference type="InterPro" id="IPR005148">
    <property type="entry name" value="Arg-tRNA-synth_N"/>
</dbReference>
<evidence type="ECO:0000256" key="10">
    <source>
        <dbReference type="RuleBase" id="RU363038"/>
    </source>
</evidence>
<dbReference type="GO" id="GO:0004814">
    <property type="term" value="F:arginine-tRNA ligase activity"/>
    <property type="evidence" value="ECO:0007669"/>
    <property type="project" value="UniProtKB-UniRule"/>
</dbReference>
<evidence type="ECO:0000256" key="8">
    <source>
        <dbReference type="ARBA" id="ARBA00049339"/>
    </source>
</evidence>
<dbReference type="InterPro" id="IPR035684">
    <property type="entry name" value="ArgRS_core"/>
</dbReference>
<evidence type="ECO:0000259" key="11">
    <source>
        <dbReference type="SMART" id="SM00836"/>
    </source>
</evidence>
<dbReference type="Pfam" id="PF00750">
    <property type="entry name" value="tRNA-synt_1d"/>
    <property type="match status" value="1"/>
</dbReference>
<dbReference type="SMART" id="SM01016">
    <property type="entry name" value="Arg_tRNA_synt_N"/>
    <property type="match status" value="1"/>
</dbReference>
<proteinExistence type="inferred from homology"/>
<dbReference type="PRINTS" id="PR01038">
    <property type="entry name" value="TRNASYNTHARG"/>
</dbReference>
<dbReference type="Gene3D" id="1.10.730.10">
    <property type="entry name" value="Isoleucyl-tRNA Synthetase, Domain 1"/>
    <property type="match status" value="1"/>
</dbReference>
<feature type="domain" description="Arginyl tRNA synthetase N-terminal" evidence="12">
    <location>
        <begin position="4"/>
        <end position="87"/>
    </location>
</feature>
<dbReference type="NCBIfam" id="TIGR00456">
    <property type="entry name" value="argS"/>
    <property type="match status" value="1"/>
</dbReference>
<dbReference type="InterPro" id="IPR008909">
    <property type="entry name" value="DALR_anticod-bd"/>
</dbReference>
<feature type="domain" description="DALR anticodon binding" evidence="11">
    <location>
        <begin position="454"/>
        <end position="566"/>
    </location>
</feature>
<dbReference type="Gene3D" id="3.40.50.620">
    <property type="entry name" value="HUPs"/>
    <property type="match status" value="1"/>
</dbReference>
<dbReference type="Pfam" id="PF03485">
    <property type="entry name" value="Arg_tRNA_synt_N"/>
    <property type="match status" value="1"/>
</dbReference>
<dbReference type="Proteomes" id="UP000178558">
    <property type="component" value="Unassembled WGS sequence"/>
</dbReference>
<dbReference type="PANTHER" id="PTHR11956">
    <property type="entry name" value="ARGINYL-TRNA SYNTHETASE"/>
    <property type="match status" value="1"/>
</dbReference>
<keyword evidence="4 10" id="KW-0547">Nucleotide-binding</keyword>
<protein>
    <recommendedName>
        <fullName evidence="2 9">Arginine--tRNA ligase</fullName>
        <ecNumber evidence="2 9">6.1.1.19</ecNumber>
    </recommendedName>
</protein>
<evidence type="ECO:0000256" key="1">
    <source>
        <dbReference type="ARBA" id="ARBA00005594"/>
    </source>
</evidence>
<keyword evidence="5 10" id="KW-0067">ATP-binding</keyword>
<evidence type="ECO:0000256" key="3">
    <source>
        <dbReference type="ARBA" id="ARBA00022598"/>
    </source>
</evidence>
<evidence type="ECO:0000256" key="9">
    <source>
        <dbReference type="NCBIfam" id="TIGR00456"/>
    </source>
</evidence>
<dbReference type="GO" id="GO:0005737">
    <property type="term" value="C:cytoplasm"/>
    <property type="evidence" value="ECO:0007669"/>
    <property type="project" value="UniProtKB-UniRule"/>
</dbReference>
<dbReference type="SUPFAM" id="SSF55190">
    <property type="entry name" value="Arginyl-tRNA synthetase (ArgRS), N-terminal 'additional' domain"/>
    <property type="match status" value="1"/>
</dbReference>
<keyword evidence="7 10" id="KW-0030">Aminoacyl-tRNA synthetase</keyword>
<evidence type="ECO:0000256" key="5">
    <source>
        <dbReference type="ARBA" id="ARBA00022840"/>
    </source>
</evidence>
<name>A0A1F7J4E8_9BACT</name>
<dbReference type="EC" id="6.1.1.19" evidence="2 9"/>
<comment type="similarity">
    <text evidence="1 10">Belongs to the class-I aminoacyl-tRNA synthetase family.</text>
</comment>
<evidence type="ECO:0000256" key="2">
    <source>
        <dbReference type="ARBA" id="ARBA00012837"/>
    </source>
</evidence>
<dbReference type="EMBL" id="MGAQ01000015">
    <property type="protein sequence ID" value="OGK50479.1"/>
    <property type="molecule type" value="Genomic_DNA"/>
</dbReference>
<dbReference type="AlphaFoldDB" id="A0A1F7J4E8"/>
<evidence type="ECO:0000259" key="12">
    <source>
        <dbReference type="SMART" id="SM01016"/>
    </source>
</evidence>
<sequence>MIKAKLQESIMTVLKKLGANVENVEISYPTHSTQGDFSTNVAFKYARQLNKNPLEFANEITKLILKESINFLEKVQIEKPGFINFWILDSYYLSHLQSIEKEQIKILPLSLGKQKKIMIEFAHPNTHKLFHIGHLRNISSGESLSRILTVVGNKVIRSNYQGDVGLHIAKCLWQLGKIVKTKGPDLFKKKTLQEKIALLGQAYSSGSKAFEEDARAKKEIVEVNKMIYEQHGDIISLWKETRQWSLDYFDSIYARVYTKFDRLYFESEFAERGKKIIQEALKKKILVKSKEAVIFDGKKYGLDTRVFLNALGIPTYEGKELALAEKEFSDFGLLDKCMHVVGPEQNSFFKVTFKVEELLDPKKYKDKQKHLIGGWVRLKHGKMSSRSGVVVEGQWLIDEAKKKIQEKFNCPDETAEVLAVASVKYSFLKKGISSEIVFDFDESISLDGNSAPYLIYTYVRTKSVLSKVKNIEQFKITNINPEEKALLQSLHKFPEVVYESAKNFSPSIIANYLYDLAQSYNLFYQKHPILRASDDLTPFRLVLTKNVGEVLRRGLDLLGIKTVEKM</sequence>
<dbReference type="SMART" id="SM00836">
    <property type="entry name" value="DALR_1"/>
    <property type="match status" value="1"/>
</dbReference>
<comment type="catalytic activity">
    <reaction evidence="8">
        <text>tRNA(Arg) + L-arginine + ATP = L-arginyl-tRNA(Arg) + AMP + diphosphate</text>
        <dbReference type="Rhea" id="RHEA:20301"/>
        <dbReference type="Rhea" id="RHEA-COMP:9658"/>
        <dbReference type="Rhea" id="RHEA-COMP:9673"/>
        <dbReference type="ChEBI" id="CHEBI:30616"/>
        <dbReference type="ChEBI" id="CHEBI:32682"/>
        <dbReference type="ChEBI" id="CHEBI:33019"/>
        <dbReference type="ChEBI" id="CHEBI:78442"/>
        <dbReference type="ChEBI" id="CHEBI:78513"/>
        <dbReference type="ChEBI" id="CHEBI:456215"/>
        <dbReference type="EC" id="6.1.1.19"/>
    </reaction>
</comment>
<accession>A0A1F7J4E8</accession>